<gene>
    <name evidence="3" type="ORF">BJ972_002369</name>
</gene>
<feature type="compositionally biased region" description="Basic and acidic residues" evidence="1">
    <location>
        <begin position="122"/>
        <end position="146"/>
    </location>
</feature>
<comment type="caution">
    <text evidence="3">The sequence shown here is derived from an EMBL/GenBank/DDBJ whole genome shotgun (WGS) entry which is preliminary data.</text>
</comment>
<evidence type="ECO:0000313" key="3">
    <source>
        <dbReference type="EMBL" id="NYD67850.1"/>
    </source>
</evidence>
<dbReference type="Pfam" id="PF25355">
    <property type="entry name" value="DUF7882"/>
    <property type="match status" value="1"/>
</dbReference>
<feature type="region of interest" description="Disordered" evidence="1">
    <location>
        <begin position="120"/>
        <end position="146"/>
    </location>
</feature>
<feature type="domain" description="DUF7882" evidence="2">
    <location>
        <begin position="26"/>
        <end position="121"/>
    </location>
</feature>
<name>A0A852SFX0_9MICO</name>
<dbReference type="AlphaFoldDB" id="A0A852SFX0"/>
<dbReference type="RefSeq" id="WP_241830679.1">
    <property type="nucleotide sequence ID" value="NZ_JACCBI010000001.1"/>
</dbReference>
<organism evidence="3 4">
    <name type="scientific">Agromyces atrinae</name>
    <dbReference type="NCBI Taxonomy" id="592376"/>
    <lineage>
        <taxon>Bacteria</taxon>
        <taxon>Bacillati</taxon>
        <taxon>Actinomycetota</taxon>
        <taxon>Actinomycetes</taxon>
        <taxon>Micrococcales</taxon>
        <taxon>Microbacteriaceae</taxon>
        <taxon>Agromyces</taxon>
    </lineage>
</organism>
<protein>
    <recommendedName>
        <fullName evidence="2">DUF7882 domain-containing protein</fullName>
    </recommendedName>
</protein>
<dbReference type="EMBL" id="JACCBI010000001">
    <property type="protein sequence ID" value="NYD67850.1"/>
    <property type="molecule type" value="Genomic_DNA"/>
</dbReference>
<evidence type="ECO:0000313" key="4">
    <source>
        <dbReference type="Proteomes" id="UP000581087"/>
    </source>
</evidence>
<accession>A0A852SFX0</accession>
<proteinExistence type="predicted"/>
<evidence type="ECO:0000256" key="1">
    <source>
        <dbReference type="SAM" id="MobiDB-lite"/>
    </source>
</evidence>
<reference evidence="3 4" key="1">
    <citation type="submission" date="2020-07" db="EMBL/GenBank/DDBJ databases">
        <title>Sequencing the genomes of 1000 actinobacteria strains.</title>
        <authorList>
            <person name="Klenk H.-P."/>
        </authorList>
    </citation>
    <scope>NUCLEOTIDE SEQUENCE [LARGE SCALE GENOMIC DNA]</scope>
    <source>
        <strain evidence="3 4">DSM 23870</strain>
    </source>
</reference>
<dbReference type="InterPro" id="IPR057204">
    <property type="entry name" value="DUF7882"/>
</dbReference>
<evidence type="ECO:0000259" key="2">
    <source>
        <dbReference type="Pfam" id="PF25355"/>
    </source>
</evidence>
<sequence>MRATDTLDHEGRQLYRPRRHDRGVIIGTLVYGLQGSEFDFDDRVLAHLQVVFTAKMRRRESFMFVWRDDPSVGDGRSAAWIDSAIPLYFRYSGGKQPVLNMEWLEEMSIAAGSTQGLVLGEEPGHEGEGVVRAHDNSMKRRDHPAN</sequence>
<dbReference type="Proteomes" id="UP000581087">
    <property type="component" value="Unassembled WGS sequence"/>
</dbReference>